<evidence type="ECO:0000259" key="5">
    <source>
        <dbReference type="PROSITE" id="PS50893"/>
    </source>
</evidence>
<dbReference type="PROSITE" id="PS50893">
    <property type="entry name" value="ABC_TRANSPORTER_2"/>
    <property type="match status" value="1"/>
</dbReference>
<dbReference type="GO" id="GO:0042626">
    <property type="term" value="F:ATPase-coupled transmembrane transporter activity"/>
    <property type="evidence" value="ECO:0007669"/>
    <property type="project" value="TreeGrafter"/>
</dbReference>
<dbReference type="GO" id="GO:0043190">
    <property type="term" value="C:ATP-binding cassette (ABC) transporter complex"/>
    <property type="evidence" value="ECO:0007669"/>
    <property type="project" value="TreeGrafter"/>
</dbReference>
<dbReference type="RefSeq" id="WP_099798834.1">
    <property type="nucleotide sequence ID" value="NZ_CP018092.1"/>
</dbReference>
<dbReference type="InterPro" id="IPR015856">
    <property type="entry name" value="ABC_transpr_CbiO/EcfA_su"/>
</dbReference>
<sequence>MAALLEIRNLHFAYTAAEPLLQGLNLQITAGDRLGIIGDNGCGKTTLLLLCAGVLSPQQGSIHCCGHPVVAGQFQPQLGVVLQNPADQLIGATVAEDVAFGPQNLGVPPAAVHRQVAEALAATQTTHLAQRVPHQLSGGEKRMVAIAGILAMRPHVILYDEPTAFLDRRSCQALTAFLQQNETPGMIISHDVPFLQSVCTQIMALEAGQLRPLAL</sequence>
<feature type="domain" description="ABC transporter" evidence="5">
    <location>
        <begin position="5"/>
        <end position="215"/>
    </location>
</feature>
<dbReference type="PANTHER" id="PTHR43553:SF24">
    <property type="entry name" value="ENERGY-COUPLING FACTOR TRANSPORTER ATP-BINDING PROTEIN ECFA1"/>
    <property type="match status" value="1"/>
</dbReference>
<dbReference type="InterPro" id="IPR027417">
    <property type="entry name" value="P-loop_NTPase"/>
</dbReference>
<evidence type="ECO:0000313" key="6">
    <source>
        <dbReference type="EMBL" id="ATS18485.1"/>
    </source>
</evidence>
<keyword evidence="3" id="KW-0547">Nucleotide-binding</keyword>
<dbReference type="AlphaFoldDB" id="A0A2D2Q1V3"/>
<dbReference type="GO" id="GO:0016887">
    <property type="term" value="F:ATP hydrolysis activity"/>
    <property type="evidence" value="ECO:0007669"/>
    <property type="project" value="InterPro"/>
</dbReference>
<dbReference type="InterPro" id="IPR050095">
    <property type="entry name" value="ECF_ABC_transporter_ATP-bd"/>
</dbReference>
<dbReference type="OrthoDB" id="9784332at2"/>
<dbReference type="PANTHER" id="PTHR43553">
    <property type="entry name" value="HEAVY METAL TRANSPORTER"/>
    <property type="match status" value="1"/>
</dbReference>
<name>A0A2D2Q1V3_PARLV</name>
<dbReference type="Proteomes" id="UP000231057">
    <property type="component" value="Chromosome"/>
</dbReference>
<dbReference type="PROSITE" id="PS00211">
    <property type="entry name" value="ABC_TRANSPORTER_1"/>
    <property type="match status" value="1"/>
</dbReference>
<evidence type="ECO:0000256" key="2">
    <source>
        <dbReference type="ARBA" id="ARBA00022448"/>
    </source>
</evidence>
<accession>A0A2D2Q1V3</accession>
<dbReference type="EMBL" id="CP018092">
    <property type="protein sequence ID" value="ATS18485.1"/>
    <property type="molecule type" value="Genomic_DNA"/>
</dbReference>
<dbReference type="InterPro" id="IPR003439">
    <property type="entry name" value="ABC_transporter-like_ATP-bd"/>
</dbReference>
<dbReference type="SUPFAM" id="SSF52540">
    <property type="entry name" value="P-loop containing nucleoside triphosphate hydrolases"/>
    <property type="match status" value="1"/>
</dbReference>
<reference evidence="6 7" key="1">
    <citation type="submission" date="2016-11" db="EMBL/GenBank/DDBJ databases">
        <title>Complete genome sequence of thermophilic cyanobacteria strain Synechococcus sp. PCC6715.</title>
        <authorList>
            <person name="Tang J."/>
            <person name="Daroch M."/>
            <person name="Liang Y."/>
            <person name="Jiang D."/>
            <person name="Shah M."/>
        </authorList>
    </citation>
    <scope>NUCLEOTIDE SEQUENCE [LARGE SCALE GENOMIC DNA]</scope>
    <source>
        <strain evidence="6 7">PCC 6715</strain>
    </source>
</reference>
<proteinExistence type="inferred from homology"/>
<dbReference type="GO" id="GO:0005524">
    <property type="term" value="F:ATP binding"/>
    <property type="evidence" value="ECO:0007669"/>
    <property type="project" value="UniProtKB-KW"/>
</dbReference>
<gene>
    <name evidence="6" type="ORF">BRW62_06645</name>
</gene>
<dbReference type="Gene3D" id="3.40.50.300">
    <property type="entry name" value="P-loop containing nucleotide triphosphate hydrolases"/>
    <property type="match status" value="1"/>
</dbReference>
<keyword evidence="7" id="KW-1185">Reference proteome</keyword>
<dbReference type="Pfam" id="PF00005">
    <property type="entry name" value="ABC_tran"/>
    <property type="match status" value="1"/>
</dbReference>
<evidence type="ECO:0000256" key="1">
    <source>
        <dbReference type="ARBA" id="ARBA00005417"/>
    </source>
</evidence>
<organism evidence="6 7">
    <name type="scientific">Parathermosynechococcus lividus PCC 6715</name>
    <dbReference type="NCBI Taxonomy" id="1917166"/>
    <lineage>
        <taxon>Bacteria</taxon>
        <taxon>Bacillati</taxon>
        <taxon>Cyanobacteriota</taxon>
        <taxon>Cyanophyceae</taxon>
        <taxon>Acaryochloridales</taxon>
        <taxon>Thermosynechococcaceae</taxon>
        <taxon>Parathermosynechococcus</taxon>
    </lineage>
</organism>
<keyword evidence="2" id="KW-0813">Transport</keyword>
<comment type="similarity">
    <text evidence="1">Belongs to the ABC transporter superfamily.</text>
</comment>
<protein>
    <submittedName>
        <fullName evidence="6">ABC transporter ATP-binding protein</fullName>
    </submittedName>
</protein>
<evidence type="ECO:0000256" key="4">
    <source>
        <dbReference type="ARBA" id="ARBA00022840"/>
    </source>
</evidence>
<reference evidence="7" key="2">
    <citation type="journal article" date="2022" name="Front. Microbiol.">
        <title>Comparative Genomic Analysis Revealed Distinct Molecular Components and Organization of CO2-Concentrating Mechanism in Thermophilic Cyanobacteria.</title>
        <authorList>
            <person name="Tang J."/>
            <person name="Zhou H."/>
            <person name="Yao D."/>
            <person name="Riaz S."/>
            <person name="You D."/>
            <person name="Klepacz-Smolka A."/>
            <person name="Daroch M."/>
        </authorList>
    </citation>
    <scope>NUCLEOTIDE SEQUENCE [LARGE SCALE GENOMIC DNA]</scope>
    <source>
        <strain evidence="7">PCC 6715</strain>
    </source>
</reference>
<keyword evidence="4 6" id="KW-0067">ATP-binding</keyword>
<dbReference type="CDD" id="cd03225">
    <property type="entry name" value="ABC_cobalt_CbiO_domain1"/>
    <property type="match status" value="1"/>
</dbReference>
<dbReference type="InterPro" id="IPR003593">
    <property type="entry name" value="AAA+_ATPase"/>
</dbReference>
<evidence type="ECO:0000256" key="3">
    <source>
        <dbReference type="ARBA" id="ARBA00022741"/>
    </source>
</evidence>
<dbReference type="SMART" id="SM00382">
    <property type="entry name" value="AAA"/>
    <property type="match status" value="1"/>
</dbReference>
<dbReference type="InterPro" id="IPR017871">
    <property type="entry name" value="ABC_transporter-like_CS"/>
</dbReference>
<dbReference type="KEGG" id="slw:BRW62_06645"/>
<evidence type="ECO:0000313" key="7">
    <source>
        <dbReference type="Proteomes" id="UP000231057"/>
    </source>
</evidence>